<feature type="transmembrane region" description="Helical" evidence="6">
    <location>
        <begin position="101"/>
        <end position="120"/>
    </location>
</feature>
<feature type="transmembrane region" description="Helical" evidence="6">
    <location>
        <begin position="179"/>
        <end position="202"/>
    </location>
</feature>
<dbReference type="WBParaSite" id="HNAJ_0000330001-mRNA-1">
    <property type="protein sequence ID" value="HNAJ_0000330001-mRNA-1"/>
    <property type="gene ID" value="HNAJ_0000330001"/>
</dbReference>
<dbReference type="InterPro" id="IPR024371">
    <property type="entry name" value="AcetylCoA_trans_1-like"/>
</dbReference>
<dbReference type="GO" id="GO:0008521">
    <property type="term" value="F:acetyl-CoA transmembrane transporter activity"/>
    <property type="evidence" value="ECO:0007669"/>
    <property type="project" value="InterPro"/>
</dbReference>
<feature type="transmembrane region" description="Helical" evidence="6">
    <location>
        <begin position="581"/>
        <end position="599"/>
    </location>
</feature>
<evidence type="ECO:0000256" key="4">
    <source>
        <dbReference type="ARBA" id="ARBA00023136"/>
    </source>
</evidence>
<reference evidence="9" key="1">
    <citation type="submission" date="2017-02" db="UniProtKB">
        <authorList>
            <consortium name="WormBaseParasite"/>
        </authorList>
    </citation>
    <scope>IDENTIFICATION</scope>
</reference>
<evidence type="ECO:0000313" key="7">
    <source>
        <dbReference type="EMBL" id="VDN99158.1"/>
    </source>
</evidence>
<sequence length="632" mass="70034">MTIEEETKSTNQQRLLSRIRHSPVWKDSTNILLLVFLYMLQGIPLGLSSVVPLLLQSNKKTASYRDVGIFSWVNWTFSLKLIWAPFVDTFYFKRIGRRKSWLIPVQLAIGGICFIIGGQVDRWLGRPVGDAWGPLGTTGDVQIFALTAAFFSLNFLAATQDIVVDGWAISMLSKENLGWAPTCQTIGQTIGSLLGFTLFMVFESPDMCNDYFRSSPIPGKGFISFSGFLYACGVLFISSTILIGLFKRELENSNHETSSQVVDVTVNENDGNEEASRDPVGSEELELPSNKENEMLEAKNENQTTMLRCKFFSRAYISMIRMLLLKPVLVYVAFIFSRNVIFLASDSVSGLKLIENGLSKETMALINAILIPYDIVLPLLVVRCSSGPRPISTMLKFSIPLSVSFSFFLSFTSIPLVYYVDFFKTETPINSTIVNGNSSSIIQGTKVSMSPYIYIILTLRGIVSGVFGSIIHLSQGTFHARIADPSLGGTYMTLLNTLCNLSVSLPNTILLFFIDPLTWRTCENASVEKAISVLNSTSTNRTELVEFAENFLSTNATCVDYEGKEACKLAGGACRTIVDGYYLMSGVGFVCGIVGFYFLHKMSKYLDGKTVEEYRVHEKSESPERAESSGVS</sequence>
<dbReference type="GO" id="GO:0035348">
    <property type="term" value="P:acetyl-CoA transmembrane transport"/>
    <property type="evidence" value="ECO:0007669"/>
    <property type="project" value="InterPro"/>
</dbReference>
<evidence type="ECO:0000256" key="6">
    <source>
        <dbReference type="SAM" id="Phobius"/>
    </source>
</evidence>
<organism evidence="9">
    <name type="scientific">Rodentolepis nana</name>
    <name type="common">Dwarf tapeworm</name>
    <name type="synonym">Hymenolepis nana</name>
    <dbReference type="NCBI Taxonomy" id="102285"/>
    <lineage>
        <taxon>Eukaryota</taxon>
        <taxon>Metazoa</taxon>
        <taxon>Spiralia</taxon>
        <taxon>Lophotrochozoa</taxon>
        <taxon>Platyhelminthes</taxon>
        <taxon>Cestoda</taxon>
        <taxon>Eucestoda</taxon>
        <taxon>Cyclophyllidea</taxon>
        <taxon>Hymenolepididae</taxon>
        <taxon>Rodentolepis</taxon>
    </lineage>
</organism>
<feature type="transmembrane region" description="Helical" evidence="6">
    <location>
        <begin position="140"/>
        <end position="158"/>
    </location>
</feature>
<feature type="transmembrane region" description="Helical" evidence="6">
    <location>
        <begin position="397"/>
        <end position="420"/>
    </location>
</feature>
<dbReference type="InterPro" id="IPR036259">
    <property type="entry name" value="MFS_trans_sf"/>
</dbReference>
<evidence type="ECO:0000256" key="1">
    <source>
        <dbReference type="ARBA" id="ARBA00004141"/>
    </source>
</evidence>
<name>A0A0R3T8B2_RODNA</name>
<evidence type="ECO:0000256" key="5">
    <source>
        <dbReference type="SAM" id="MobiDB-lite"/>
    </source>
</evidence>
<dbReference type="Proteomes" id="UP000278807">
    <property type="component" value="Unassembled WGS sequence"/>
</dbReference>
<dbReference type="GO" id="GO:0016020">
    <property type="term" value="C:membrane"/>
    <property type="evidence" value="ECO:0007669"/>
    <property type="project" value="UniProtKB-SubCell"/>
</dbReference>
<dbReference type="PANTHER" id="PTHR12778:SF9">
    <property type="entry name" value="ACETYL-COENZYME A TRANSPORTER 1"/>
    <property type="match status" value="1"/>
</dbReference>
<dbReference type="OrthoDB" id="6415790at2759"/>
<dbReference type="PANTHER" id="PTHR12778">
    <property type="entry name" value="SOLUTE CARRIER FAMILY 33 ACETYL-COA TRANSPORTER -RELATED"/>
    <property type="match status" value="1"/>
</dbReference>
<evidence type="ECO:0000256" key="3">
    <source>
        <dbReference type="ARBA" id="ARBA00022989"/>
    </source>
</evidence>
<feature type="transmembrane region" description="Helical" evidence="6">
    <location>
        <begin position="31"/>
        <end position="55"/>
    </location>
</feature>
<dbReference type="EMBL" id="UZAE01001880">
    <property type="protein sequence ID" value="VDN99158.1"/>
    <property type="molecule type" value="Genomic_DNA"/>
</dbReference>
<feature type="transmembrane region" description="Helical" evidence="6">
    <location>
        <begin position="364"/>
        <end position="385"/>
    </location>
</feature>
<accession>A0A0R3T8B2</accession>
<dbReference type="AlphaFoldDB" id="A0A0R3T8B2"/>
<feature type="region of interest" description="Disordered" evidence="5">
    <location>
        <begin position="270"/>
        <end position="289"/>
    </location>
</feature>
<keyword evidence="2 6" id="KW-0812">Transmembrane</keyword>
<feature type="transmembrane region" description="Helical" evidence="6">
    <location>
        <begin position="222"/>
        <end position="246"/>
    </location>
</feature>
<keyword evidence="4 6" id="KW-0472">Membrane</keyword>
<dbReference type="InterPro" id="IPR004752">
    <property type="entry name" value="AmpG_permease/AT-1"/>
</dbReference>
<reference evidence="7 8" key="2">
    <citation type="submission" date="2018-11" db="EMBL/GenBank/DDBJ databases">
        <authorList>
            <consortium name="Pathogen Informatics"/>
        </authorList>
    </citation>
    <scope>NUCLEOTIDE SEQUENCE [LARGE SCALE GENOMIC DNA]</scope>
</reference>
<evidence type="ECO:0000256" key="2">
    <source>
        <dbReference type="ARBA" id="ARBA00022692"/>
    </source>
</evidence>
<feature type="transmembrane region" description="Helical" evidence="6">
    <location>
        <begin position="452"/>
        <end position="473"/>
    </location>
</feature>
<comment type="subcellular location">
    <subcellularLocation>
        <location evidence="1">Membrane</location>
        <topology evidence="1">Multi-pass membrane protein</topology>
    </subcellularLocation>
</comment>
<keyword evidence="8" id="KW-1185">Reference proteome</keyword>
<dbReference type="SUPFAM" id="SSF103473">
    <property type="entry name" value="MFS general substrate transporter"/>
    <property type="match status" value="1"/>
</dbReference>
<proteinExistence type="predicted"/>
<dbReference type="STRING" id="102285.A0A0R3T8B2"/>
<evidence type="ECO:0000313" key="8">
    <source>
        <dbReference type="Proteomes" id="UP000278807"/>
    </source>
</evidence>
<protein>
    <submittedName>
        <fullName evidence="9">Acetyl-coenzyme A transporter 1</fullName>
    </submittedName>
</protein>
<keyword evidence="3 6" id="KW-1133">Transmembrane helix</keyword>
<feature type="transmembrane region" description="Helical" evidence="6">
    <location>
        <begin position="323"/>
        <end position="344"/>
    </location>
</feature>
<dbReference type="Pfam" id="PF13000">
    <property type="entry name" value="Acatn"/>
    <property type="match status" value="1"/>
</dbReference>
<evidence type="ECO:0000313" key="9">
    <source>
        <dbReference type="WBParaSite" id="HNAJ_0000330001-mRNA-1"/>
    </source>
</evidence>
<gene>
    <name evidence="7" type="ORF">HNAJ_LOCUS3299</name>
</gene>